<feature type="signal peptide" evidence="1">
    <location>
        <begin position="1"/>
        <end position="25"/>
    </location>
</feature>
<keyword evidence="3" id="KW-1185">Reference proteome</keyword>
<name>A0A8H4ISX9_9PEZI</name>
<reference evidence="2" key="1">
    <citation type="submission" date="2020-04" db="EMBL/GenBank/DDBJ databases">
        <title>Genome Assembly and Annotation of Botryosphaeria dothidea sdau 11-99, a Latent Pathogen of Apple Fruit Ring Rot in China.</title>
        <authorList>
            <person name="Yu C."/>
            <person name="Diao Y."/>
            <person name="Lu Q."/>
            <person name="Zhao J."/>
            <person name="Cui S."/>
            <person name="Peng C."/>
            <person name="He B."/>
            <person name="Liu H."/>
        </authorList>
    </citation>
    <scope>NUCLEOTIDE SEQUENCE [LARGE SCALE GENOMIC DNA]</scope>
    <source>
        <strain evidence="2">Sdau11-99</strain>
    </source>
</reference>
<accession>A0A8H4ISX9</accession>
<dbReference type="EMBL" id="WWBZ02000033">
    <property type="protein sequence ID" value="KAF4306891.1"/>
    <property type="molecule type" value="Genomic_DNA"/>
</dbReference>
<evidence type="ECO:0000256" key="1">
    <source>
        <dbReference type="SAM" id="SignalP"/>
    </source>
</evidence>
<evidence type="ECO:0000313" key="3">
    <source>
        <dbReference type="Proteomes" id="UP000572817"/>
    </source>
</evidence>
<protein>
    <submittedName>
        <fullName evidence="2">Uncharacterized protein</fullName>
    </submittedName>
</protein>
<feature type="chain" id="PRO_5034471089" evidence="1">
    <location>
        <begin position="26"/>
        <end position="140"/>
    </location>
</feature>
<organism evidence="2 3">
    <name type="scientific">Botryosphaeria dothidea</name>
    <dbReference type="NCBI Taxonomy" id="55169"/>
    <lineage>
        <taxon>Eukaryota</taxon>
        <taxon>Fungi</taxon>
        <taxon>Dikarya</taxon>
        <taxon>Ascomycota</taxon>
        <taxon>Pezizomycotina</taxon>
        <taxon>Dothideomycetes</taxon>
        <taxon>Dothideomycetes incertae sedis</taxon>
        <taxon>Botryosphaeriales</taxon>
        <taxon>Botryosphaeriaceae</taxon>
        <taxon>Botryosphaeria</taxon>
    </lineage>
</organism>
<gene>
    <name evidence="2" type="ORF">GTA08_BOTSDO05403</name>
</gene>
<dbReference type="Proteomes" id="UP000572817">
    <property type="component" value="Unassembled WGS sequence"/>
</dbReference>
<comment type="caution">
    <text evidence="2">The sequence shown here is derived from an EMBL/GenBank/DDBJ whole genome shotgun (WGS) entry which is preliminary data.</text>
</comment>
<proteinExistence type="predicted"/>
<keyword evidence="1" id="KW-0732">Signal</keyword>
<dbReference type="OrthoDB" id="10492438at2759"/>
<dbReference type="AlphaFoldDB" id="A0A8H4ISX9"/>
<sequence>MKSTTARTVLSLLGLTTWLATPVSAYFYCKFPSKITCPDGTVIQQHELEKVARRAKEGTIYEESASNLASGLCATIDLPYYVQDVGRGGVAIGVAYAWDSSGPGFYYCLHTDADFAAPCIEEHDPDVGQSENYCPQVIEN</sequence>
<evidence type="ECO:0000313" key="2">
    <source>
        <dbReference type="EMBL" id="KAF4306891.1"/>
    </source>
</evidence>